<organism evidence="5 6">
    <name type="scientific">Nitratireductor pacificus pht-3B</name>
    <dbReference type="NCBI Taxonomy" id="391937"/>
    <lineage>
        <taxon>Bacteria</taxon>
        <taxon>Pseudomonadati</taxon>
        <taxon>Pseudomonadota</taxon>
        <taxon>Alphaproteobacteria</taxon>
        <taxon>Hyphomicrobiales</taxon>
        <taxon>Phyllobacteriaceae</taxon>
        <taxon>Nitratireductor</taxon>
    </lineage>
</organism>
<protein>
    <submittedName>
        <fullName evidence="5">Transcriptional regulator</fullName>
    </submittedName>
</protein>
<evidence type="ECO:0000256" key="2">
    <source>
        <dbReference type="ARBA" id="ARBA00023125"/>
    </source>
</evidence>
<proteinExistence type="predicted"/>
<dbReference type="EMBL" id="AMRM01000008">
    <property type="protein sequence ID" value="EKF19236.1"/>
    <property type="molecule type" value="Genomic_DNA"/>
</dbReference>
<dbReference type="PANTHER" id="PTHR33164:SF64">
    <property type="entry name" value="TRANSCRIPTIONAL REGULATOR SLYA"/>
    <property type="match status" value="1"/>
</dbReference>
<gene>
    <name evidence="5" type="ORF">NA2_08901</name>
</gene>
<name>K2MAQ2_9HYPH</name>
<dbReference type="InterPro" id="IPR023187">
    <property type="entry name" value="Tscrpt_reg_MarR-type_CS"/>
</dbReference>
<dbReference type="GO" id="GO:0003700">
    <property type="term" value="F:DNA-binding transcription factor activity"/>
    <property type="evidence" value="ECO:0007669"/>
    <property type="project" value="InterPro"/>
</dbReference>
<evidence type="ECO:0000256" key="1">
    <source>
        <dbReference type="ARBA" id="ARBA00023015"/>
    </source>
</evidence>
<dbReference type="Proteomes" id="UP000006786">
    <property type="component" value="Unassembled WGS sequence"/>
</dbReference>
<dbReference type="PROSITE" id="PS01117">
    <property type="entry name" value="HTH_MARR_1"/>
    <property type="match status" value="1"/>
</dbReference>
<dbReference type="SUPFAM" id="SSF46785">
    <property type="entry name" value="Winged helix' DNA-binding domain"/>
    <property type="match status" value="1"/>
</dbReference>
<feature type="domain" description="HTH marR-type" evidence="4">
    <location>
        <begin position="9"/>
        <end position="141"/>
    </location>
</feature>
<keyword evidence="1" id="KW-0805">Transcription regulation</keyword>
<evidence type="ECO:0000259" key="4">
    <source>
        <dbReference type="PROSITE" id="PS50995"/>
    </source>
</evidence>
<dbReference type="InterPro" id="IPR036388">
    <property type="entry name" value="WH-like_DNA-bd_sf"/>
</dbReference>
<dbReference type="PRINTS" id="PR00598">
    <property type="entry name" value="HTHMARR"/>
</dbReference>
<dbReference type="Gene3D" id="1.10.10.10">
    <property type="entry name" value="Winged helix-like DNA-binding domain superfamily/Winged helix DNA-binding domain"/>
    <property type="match status" value="1"/>
</dbReference>
<evidence type="ECO:0000313" key="6">
    <source>
        <dbReference type="Proteomes" id="UP000006786"/>
    </source>
</evidence>
<comment type="caution">
    <text evidence="5">The sequence shown here is derived from an EMBL/GenBank/DDBJ whole genome shotgun (WGS) entry which is preliminary data.</text>
</comment>
<dbReference type="PATRIC" id="fig|391937.3.peg.1830"/>
<dbReference type="PANTHER" id="PTHR33164">
    <property type="entry name" value="TRANSCRIPTIONAL REGULATOR, MARR FAMILY"/>
    <property type="match status" value="1"/>
</dbReference>
<dbReference type="InterPro" id="IPR000835">
    <property type="entry name" value="HTH_MarR-typ"/>
</dbReference>
<evidence type="ECO:0000256" key="3">
    <source>
        <dbReference type="ARBA" id="ARBA00023163"/>
    </source>
</evidence>
<dbReference type="RefSeq" id="WP_008596315.1">
    <property type="nucleotide sequence ID" value="NZ_AMRM01000008.1"/>
</dbReference>
<dbReference type="Pfam" id="PF12802">
    <property type="entry name" value="MarR_2"/>
    <property type="match status" value="1"/>
</dbReference>
<evidence type="ECO:0000313" key="5">
    <source>
        <dbReference type="EMBL" id="EKF19236.1"/>
    </source>
</evidence>
<keyword evidence="2" id="KW-0238">DNA-binding</keyword>
<dbReference type="GO" id="GO:0003677">
    <property type="term" value="F:DNA binding"/>
    <property type="evidence" value="ECO:0007669"/>
    <property type="project" value="UniProtKB-KW"/>
</dbReference>
<dbReference type="OrthoDB" id="582199at2"/>
<dbReference type="InterPro" id="IPR039422">
    <property type="entry name" value="MarR/SlyA-like"/>
</dbReference>
<keyword evidence="6" id="KW-1185">Reference proteome</keyword>
<dbReference type="InterPro" id="IPR036390">
    <property type="entry name" value="WH_DNA-bd_sf"/>
</dbReference>
<dbReference type="STRING" id="391937.NA2_08901"/>
<dbReference type="AlphaFoldDB" id="K2MAQ2"/>
<dbReference type="GO" id="GO:0006950">
    <property type="term" value="P:response to stress"/>
    <property type="evidence" value="ECO:0007669"/>
    <property type="project" value="TreeGrafter"/>
</dbReference>
<accession>K2MAQ2</accession>
<sequence>MPRMENQDIEKLGFLIHDVARLMRRRLQEHGSEYGLTPAQWQLLFRLLATEGVPQSRLAELLEIEPISVSRLVDRMAEAGWVQRRAARTDRRVRMIYATPKAQAAYQAIRDIGSDIYDEALSGMSGDERRAVVGALQKMADNLNLLEPRPA</sequence>
<reference evidence="5 6" key="1">
    <citation type="journal article" date="2012" name="J. Bacteriol.">
        <title>Genome Sequence of Nitratireductor pacificus Type Strain pht-3B.</title>
        <authorList>
            <person name="Lai Q."/>
            <person name="Li G."/>
            <person name="Shao Z."/>
        </authorList>
    </citation>
    <scope>NUCLEOTIDE SEQUENCE [LARGE SCALE GENOMIC DNA]</scope>
    <source>
        <strain evidence="6">pht-3B</strain>
    </source>
</reference>
<dbReference type="PROSITE" id="PS50995">
    <property type="entry name" value="HTH_MARR_2"/>
    <property type="match status" value="1"/>
</dbReference>
<dbReference type="eggNOG" id="COG1846">
    <property type="taxonomic scope" value="Bacteria"/>
</dbReference>
<dbReference type="SMART" id="SM00347">
    <property type="entry name" value="HTH_MARR"/>
    <property type="match status" value="1"/>
</dbReference>
<keyword evidence="3" id="KW-0804">Transcription</keyword>